<sequence length="1502" mass="178934">MIKKVTECVYVHRYTLINDKRNKRWMQNIYRKKCMFHLTKINYSFVQKNKNINKNIYNMNCVELYRYSCLLERENITNVTIYKQINKRVEMIYKFLNPSKIILLIKLYIQNTHLNIYQSTFHCLIEVAITKLCEFHIEEIVKLYNIISKVENNQNVVYLFKYVNNHLINNYTFIDVKSFSMILNAHAKLRIKDMKLINKFLQIIIQNNLPFDIVNYSIFFNAFYKLKLVNNDFVHTLVTQFLSEVHVWMKTENYSTQILGDAGEENNPLVHGDVDIQNSNRKSQLIDYSPSHICNILLYFTIQNINNIVKSNEGKEVKDETNLSDNIYIPFLLDLLIKKKNLLKCEEIIMLCQIFKVLKIKNDILVNHVEKQLLVYFNNVKEKKINHNSENKSNSPFNSIVITDNILVKILFDMCTFYNDINVYNHSIQYFLHRKIDFSTSILLLYIYSEINLLNYKMITLLIQIINKNYVQNFHVENVFLLIRSFYKICINSQYYFVDNKVADNVLNNPQIVSHVACYTKDSYMAENISPHSSEAAVHIPNGTTNTSEKNNSMVSKKLFQDSEKAPVHGQLSAPQTGSSSSIAPIHVENMFQKIQKLSHNIFSKLEKDLLNKKIQTNQHNIRFLCKILYYATVLRKFSFLNNVINLFTNMESEEIGDFKNILNILHSYCYVKNSNICAHKIEEMSYRTVQEEAIIELTNKDLVLTHYHLIVNKQNYNREIKNMIYFLFVQCKLNDYRYVNPDVIKSWLNCSFLNIHLLGMLLCTLMSKELNVITYFNSENARKTISKILHSNEDLYNEIKNSHIILKKDNIFKYTNLYNQILLHVDKLILKCDNIYDITRIFNSAFIFLSYFEKLKSEQKLSTENLQMQKCIYKTLSNIEKNVLQNTHLYNKEFIILLSAICIYNNNYSYLPFAFFFQYFDLYIFKNYLSYLILLSSDEEIKNMANVVFSLMNYEKKENKINNYGENIESFYSIHISRIIASVENAVKNCTNSETYCNQIINTQGELNSNELSEVSHYKGTEKISTLMNLSHFQIKQIINIYKLLINKNDFEGNEFFKKVKEKYLHSSEINHVLLSNQSLNELNELCLSMLKKKVSNIFLFKQILKRNYEHINSENMHLLKYEYIINLLNICINLKKYNFFINESVVINIVLNNLCKFNTLHKMNKLIESLLQLKTWNSHVNLTNDLQLNVKQIYLDYFLNNQIIDLNKVLYLLYLLYNFNKTDHFYVIFECFLGKFFQLKQIKVCQKRRYNFITSLNNTLFIAKNMYTLSSHDENGKFSQSQRNPFESMNKSNDEYVIHLNKEKASIMEYEIRNIIEERKRMIQEFSYTDKVENIKNMKHATCINDHSFVTLFLLLDLLKNDKKIEHYKIYNFCHTLFKDYIYLLNKEVTIQCLYIYFYSRINEEFTQEHITLQENRFLDDKIHYILNILITFIHNLDVYSILKLSFIYINIYIYSRKNYHVNENIKILFEQINKKKSLIEKNNILYEQVMRYGNVYIEE</sequence>
<dbReference type="RefSeq" id="XP_028543846.1">
    <property type="nucleotide sequence ID" value="XM_028688045.1"/>
</dbReference>
<proteinExistence type="predicted"/>
<comment type="caution">
    <text evidence="1">The sequence shown here is derived from an EMBL/GenBank/DDBJ whole genome shotgun (WGS) entry which is preliminary data.</text>
</comment>
<dbReference type="Proteomes" id="UP000195521">
    <property type="component" value="Unassembled WGS sequence"/>
</dbReference>
<reference evidence="2" key="1">
    <citation type="submission" date="2017-04" db="EMBL/GenBank/DDBJ databases">
        <title>Plasmodium gonderi genome.</title>
        <authorList>
            <person name="Arisue N."/>
            <person name="Honma H."/>
            <person name="Kawai S."/>
            <person name="Tougan T."/>
            <person name="Tanabe K."/>
            <person name="Horii T."/>
        </authorList>
    </citation>
    <scope>NUCLEOTIDE SEQUENCE [LARGE SCALE GENOMIC DNA]</scope>
    <source>
        <strain evidence="2">ATCC 30045</strain>
    </source>
</reference>
<dbReference type="OMA" id="YDITRIF"/>
<gene>
    <name evidence="1" type="ORF">PGO_100100</name>
</gene>
<evidence type="ECO:0000313" key="1">
    <source>
        <dbReference type="EMBL" id="GAW81257.1"/>
    </source>
</evidence>
<dbReference type="EMBL" id="BDQF01000011">
    <property type="protein sequence ID" value="GAW81257.1"/>
    <property type="molecule type" value="Genomic_DNA"/>
</dbReference>
<evidence type="ECO:0000313" key="2">
    <source>
        <dbReference type="Proteomes" id="UP000195521"/>
    </source>
</evidence>
<name>A0A1Y1JJ86_PLAGO</name>
<keyword evidence="2" id="KW-1185">Reference proteome</keyword>
<dbReference type="GeneID" id="39747976"/>
<accession>A0A1Y1JJ86</accession>
<dbReference type="OrthoDB" id="370895at2759"/>
<protein>
    <submittedName>
        <fullName evidence="1">Uncharacterized protein</fullName>
    </submittedName>
</protein>
<organism evidence="1 2">
    <name type="scientific">Plasmodium gonderi</name>
    <dbReference type="NCBI Taxonomy" id="77519"/>
    <lineage>
        <taxon>Eukaryota</taxon>
        <taxon>Sar</taxon>
        <taxon>Alveolata</taxon>
        <taxon>Apicomplexa</taxon>
        <taxon>Aconoidasida</taxon>
        <taxon>Haemosporida</taxon>
        <taxon>Plasmodiidae</taxon>
        <taxon>Plasmodium</taxon>
        <taxon>Plasmodium (Plasmodium)</taxon>
    </lineage>
</organism>